<protein>
    <submittedName>
        <fullName evidence="4">Two-component system LytT family response regulator</fullName>
    </submittedName>
</protein>
<dbReference type="Proteomes" id="UP000562027">
    <property type="component" value="Unassembled WGS sequence"/>
</dbReference>
<dbReference type="InterPro" id="IPR001789">
    <property type="entry name" value="Sig_transdc_resp-reg_receiver"/>
</dbReference>
<dbReference type="Gene3D" id="2.40.50.1020">
    <property type="entry name" value="LytTr DNA-binding domain"/>
    <property type="match status" value="1"/>
</dbReference>
<dbReference type="PROSITE" id="PS50110">
    <property type="entry name" value="RESPONSE_REGULATORY"/>
    <property type="match status" value="1"/>
</dbReference>
<comment type="caution">
    <text evidence="4">The sequence shown here is derived from an EMBL/GenBank/DDBJ whole genome shotgun (WGS) entry which is preliminary data.</text>
</comment>
<dbReference type="SUPFAM" id="SSF52172">
    <property type="entry name" value="CheY-like"/>
    <property type="match status" value="1"/>
</dbReference>
<dbReference type="PANTHER" id="PTHR37299">
    <property type="entry name" value="TRANSCRIPTIONAL REGULATOR-RELATED"/>
    <property type="match status" value="1"/>
</dbReference>
<dbReference type="SMART" id="SM00850">
    <property type="entry name" value="LytTR"/>
    <property type="match status" value="1"/>
</dbReference>
<evidence type="ECO:0000313" key="4">
    <source>
        <dbReference type="EMBL" id="MBB4842734.1"/>
    </source>
</evidence>
<dbReference type="InterPro" id="IPR007492">
    <property type="entry name" value="LytTR_DNA-bd_dom"/>
</dbReference>
<dbReference type="GO" id="GO:0000156">
    <property type="term" value="F:phosphorelay response regulator activity"/>
    <property type="evidence" value="ECO:0007669"/>
    <property type="project" value="InterPro"/>
</dbReference>
<proteinExistence type="predicted"/>
<dbReference type="Pfam" id="PF04397">
    <property type="entry name" value="LytTR"/>
    <property type="match status" value="1"/>
</dbReference>
<evidence type="ECO:0000259" key="3">
    <source>
        <dbReference type="PROSITE" id="PS50930"/>
    </source>
</evidence>
<dbReference type="Pfam" id="PF00072">
    <property type="entry name" value="Response_reg"/>
    <property type="match status" value="1"/>
</dbReference>
<dbReference type="InterPro" id="IPR011006">
    <property type="entry name" value="CheY-like_superfamily"/>
</dbReference>
<evidence type="ECO:0000256" key="1">
    <source>
        <dbReference type="PROSITE-ProRule" id="PRU00169"/>
    </source>
</evidence>
<dbReference type="AlphaFoldDB" id="A0A840L2N3"/>
<sequence>MHRISTLIAEDEPLASESLADWVSQLPQLQLQALCADGPTALAEIRRLRPGLVFMDIQMPGMTGLQVLRALQQDLELEGRPLPTVIFTTAYDEYALTAFELHAVDYLLKPFSQERFNEAVQHALQTRGSPKAIHEALQEVEQAEEGGGSHAGLPLEPLSRLLVRDQGKIFPLQVDAIEYLRSDTKYTAVASRGRQYLVRLPITAFEQRLDPLRFIKLQRACIVNLDFVEAMTPDENSQLLVQMRDGSRFTASREVSKKLREQSI</sequence>
<dbReference type="EMBL" id="JACHLP010000002">
    <property type="protein sequence ID" value="MBB4842734.1"/>
    <property type="molecule type" value="Genomic_DNA"/>
</dbReference>
<organism evidence="4 5">
    <name type="scientific">Roseateles oligotrophus</name>
    <dbReference type="NCBI Taxonomy" id="1769250"/>
    <lineage>
        <taxon>Bacteria</taxon>
        <taxon>Pseudomonadati</taxon>
        <taxon>Pseudomonadota</taxon>
        <taxon>Betaproteobacteria</taxon>
        <taxon>Burkholderiales</taxon>
        <taxon>Sphaerotilaceae</taxon>
        <taxon>Roseateles</taxon>
    </lineage>
</organism>
<dbReference type="PROSITE" id="PS50930">
    <property type="entry name" value="HTH_LYTTR"/>
    <property type="match status" value="1"/>
</dbReference>
<reference evidence="4 5" key="1">
    <citation type="submission" date="2020-08" db="EMBL/GenBank/DDBJ databases">
        <title>Functional genomics of gut bacteria from endangered species of beetles.</title>
        <authorList>
            <person name="Carlos-Shanley C."/>
        </authorList>
    </citation>
    <scope>NUCLEOTIDE SEQUENCE [LARGE SCALE GENOMIC DNA]</scope>
    <source>
        <strain evidence="4 5">S00239</strain>
    </source>
</reference>
<keyword evidence="1" id="KW-0597">Phosphoprotein</keyword>
<feature type="modified residue" description="4-aspartylphosphate" evidence="1">
    <location>
        <position position="56"/>
    </location>
</feature>
<evidence type="ECO:0000313" key="5">
    <source>
        <dbReference type="Proteomes" id="UP000562027"/>
    </source>
</evidence>
<dbReference type="GO" id="GO:0003677">
    <property type="term" value="F:DNA binding"/>
    <property type="evidence" value="ECO:0007669"/>
    <property type="project" value="InterPro"/>
</dbReference>
<dbReference type="PANTHER" id="PTHR37299:SF1">
    <property type="entry name" value="STAGE 0 SPORULATION PROTEIN A HOMOLOG"/>
    <property type="match status" value="1"/>
</dbReference>
<dbReference type="RefSeq" id="WP_184297314.1">
    <property type="nucleotide sequence ID" value="NZ_JACHLP010000002.1"/>
</dbReference>
<keyword evidence="5" id="KW-1185">Reference proteome</keyword>
<dbReference type="InterPro" id="IPR046947">
    <property type="entry name" value="LytR-like"/>
</dbReference>
<feature type="domain" description="Response regulatory" evidence="2">
    <location>
        <begin position="5"/>
        <end position="124"/>
    </location>
</feature>
<accession>A0A840L2N3</accession>
<dbReference type="SMART" id="SM00448">
    <property type="entry name" value="REC"/>
    <property type="match status" value="1"/>
</dbReference>
<feature type="domain" description="HTH LytTR-type" evidence="3">
    <location>
        <begin position="161"/>
        <end position="264"/>
    </location>
</feature>
<evidence type="ECO:0000259" key="2">
    <source>
        <dbReference type="PROSITE" id="PS50110"/>
    </source>
</evidence>
<dbReference type="Gene3D" id="3.40.50.2300">
    <property type="match status" value="1"/>
</dbReference>
<gene>
    <name evidence="4" type="ORF">HNP55_001249</name>
</gene>
<name>A0A840L2N3_9BURK</name>